<evidence type="ECO:0000313" key="6">
    <source>
        <dbReference type="Proteomes" id="UP001500979"/>
    </source>
</evidence>
<evidence type="ECO:0000259" key="4">
    <source>
        <dbReference type="PROSITE" id="PS50949"/>
    </source>
</evidence>
<dbReference type="SMART" id="SM00345">
    <property type="entry name" value="HTH_GNTR"/>
    <property type="match status" value="1"/>
</dbReference>
<dbReference type="Proteomes" id="UP001500979">
    <property type="component" value="Unassembled WGS sequence"/>
</dbReference>
<gene>
    <name evidence="5" type="ORF">GCM10010470_44380</name>
</gene>
<dbReference type="SUPFAM" id="SSF46785">
    <property type="entry name" value="Winged helix' DNA-binding domain"/>
    <property type="match status" value="1"/>
</dbReference>
<dbReference type="InterPro" id="IPR000524">
    <property type="entry name" value="Tscrpt_reg_HTH_GntR"/>
</dbReference>
<reference evidence="5 6" key="1">
    <citation type="journal article" date="2019" name="Int. J. Syst. Evol. Microbiol.">
        <title>The Global Catalogue of Microorganisms (GCM) 10K type strain sequencing project: providing services to taxonomists for standard genome sequencing and annotation.</title>
        <authorList>
            <consortium name="The Broad Institute Genomics Platform"/>
            <consortium name="The Broad Institute Genome Sequencing Center for Infectious Disease"/>
            <person name="Wu L."/>
            <person name="Ma J."/>
        </authorList>
    </citation>
    <scope>NUCLEOTIDE SEQUENCE [LARGE SCALE GENOMIC DNA]</scope>
    <source>
        <strain evidence="5 6">JCM 9383</strain>
    </source>
</reference>
<keyword evidence="6" id="KW-1185">Reference proteome</keyword>
<keyword evidence="3" id="KW-0804">Transcription</keyword>
<keyword evidence="2" id="KW-0238">DNA-binding</keyword>
<dbReference type="SMART" id="SM00895">
    <property type="entry name" value="FCD"/>
    <property type="match status" value="1"/>
</dbReference>
<dbReference type="InterPro" id="IPR036388">
    <property type="entry name" value="WH-like_DNA-bd_sf"/>
</dbReference>
<keyword evidence="1" id="KW-0805">Transcription regulation</keyword>
<dbReference type="Pfam" id="PF07729">
    <property type="entry name" value="FCD"/>
    <property type="match status" value="1"/>
</dbReference>
<dbReference type="PANTHER" id="PTHR43537:SF45">
    <property type="entry name" value="GNTR FAMILY REGULATORY PROTEIN"/>
    <property type="match status" value="1"/>
</dbReference>
<dbReference type="PROSITE" id="PS50949">
    <property type="entry name" value="HTH_GNTR"/>
    <property type="match status" value="1"/>
</dbReference>
<organism evidence="5 6">
    <name type="scientific">Saccharopolyspora taberi</name>
    <dbReference type="NCBI Taxonomy" id="60895"/>
    <lineage>
        <taxon>Bacteria</taxon>
        <taxon>Bacillati</taxon>
        <taxon>Actinomycetota</taxon>
        <taxon>Actinomycetes</taxon>
        <taxon>Pseudonocardiales</taxon>
        <taxon>Pseudonocardiaceae</taxon>
        <taxon>Saccharopolyspora</taxon>
    </lineage>
</organism>
<evidence type="ECO:0000256" key="1">
    <source>
        <dbReference type="ARBA" id="ARBA00023015"/>
    </source>
</evidence>
<protein>
    <submittedName>
        <fullName evidence="5">GntR family transcriptional regulator</fullName>
    </submittedName>
</protein>
<feature type="domain" description="HTH gntR-type" evidence="4">
    <location>
        <begin position="12"/>
        <end position="79"/>
    </location>
</feature>
<accession>A0ABN3VH05</accession>
<dbReference type="InterPro" id="IPR036390">
    <property type="entry name" value="WH_DNA-bd_sf"/>
</dbReference>
<evidence type="ECO:0000313" key="5">
    <source>
        <dbReference type="EMBL" id="GAA2804329.1"/>
    </source>
</evidence>
<dbReference type="Gene3D" id="1.10.10.10">
    <property type="entry name" value="Winged helix-like DNA-binding domain superfamily/Winged helix DNA-binding domain"/>
    <property type="match status" value="1"/>
</dbReference>
<dbReference type="Gene3D" id="1.20.120.530">
    <property type="entry name" value="GntR ligand-binding domain-like"/>
    <property type="match status" value="1"/>
</dbReference>
<proteinExistence type="predicted"/>
<dbReference type="EMBL" id="BAAAUX010000019">
    <property type="protein sequence ID" value="GAA2804329.1"/>
    <property type="molecule type" value="Genomic_DNA"/>
</dbReference>
<dbReference type="PANTHER" id="PTHR43537">
    <property type="entry name" value="TRANSCRIPTIONAL REGULATOR, GNTR FAMILY"/>
    <property type="match status" value="1"/>
</dbReference>
<dbReference type="InterPro" id="IPR011711">
    <property type="entry name" value="GntR_C"/>
</dbReference>
<evidence type="ECO:0000256" key="2">
    <source>
        <dbReference type="ARBA" id="ARBA00023125"/>
    </source>
</evidence>
<sequence>MARWDEAPVERPRMSDAAYERLKDAIVSGELAPGEKIRDAEVAQRLGLSRTPVREALTRLTDTGLVEAKPGVYARITTLNRHDVAATLVVLRSLDELAVRTGVPHMTADHLDRMRRANDDFARAVEQHDITGAFAADDAFHGVAIDAAGNPVLRRVIDQLHPQVHRILHRKFSTLLGGHDTVNHHAELVELCARGDADAAAVLSAEHWTHLGGLIDDLFEADELDA</sequence>
<dbReference type="SUPFAM" id="SSF48008">
    <property type="entry name" value="GntR ligand-binding domain-like"/>
    <property type="match status" value="1"/>
</dbReference>
<evidence type="ECO:0000256" key="3">
    <source>
        <dbReference type="ARBA" id="ARBA00023163"/>
    </source>
</evidence>
<dbReference type="CDD" id="cd07377">
    <property type="entry name" value="WHTH_GntR"/>
    <property type="match status" value="1"/>
</dbReference>
<comment type="caution">
    <text evidence="5">The sequence shown here is derived from an EMBL/GenBank/DDBJ whole genome shotgun (WGS) entry which is preliminary data.</text>
</comment>
<dbReference type="InterPro" id="IPR008920">
    <property type="entry name" value="TF_FadR/GntR_C"/>
</dbReference>
<dbReference type="Pfam" id="PF00392">
    <property type="entry name" value="GntR"/>
    <property type="match status" value="1"/>
</dbReference>
<name>A0ABN3VH05_9PSEU</name>